<dbReference type="InterPro" id="IPR005467">
    <property type="entry name" value="His_kinase_dom"/>
</dbReference>
<name>A0ABY7Q5T3_9ACTN</name>
<evidence type="ECO:0000313" key="14">
    <source>
        <dbReference type="Proteomes" id="UP001212821"/>
    </source>
</evidence>
<keyword evidence="8" id="KW-1133">Transmembrane helix</keyword>
<dbReference type="EC" id="2.7.13.3" evidence="3"/>
<dbReference type="Proteomes" id="UP001212821">
    <property type="component" value="Chromosome"/>
</dbReference>
<keyword evidence="9" id="KW-0902">Two-component regulatory system</keyword>
<protein>
    <recommendedName>
        <fullName evidence="3">histidine kinase</fullName>
        <ecNumber evidence="3">2.7.13.3</ecNumber>
    </recommendedName>
</protein>
<feature type="signal peptide" evidence="11">
    <location>
        <begin position="1"/>
        <end position="39"/>
    </location>
</feature>
<evidence type="ECO:0000259" key="12">
    <source>
        <dbReference type="PROSITE" id="PS50109"/>
    </source>
</evidence>
<dbReference type="SMART" id="SM00387">
    <property type="entry name" value="HATPase_c"/>
    <property type="match status" value="1"/>
</dbReference>
<dbReference type="InterPro" id="IPR004358">
    <property type="entry name" value="Sig_transdc_His_kin-like_C"/>
</dbReference>
<dbReference type="InterPro" id="IPR003594">
    <property type="entry name" value="HATPase_dom"/>
</dbReference>
<dbReference type="Pfam" id="PF02518">
    <property type="entry name" value="HATPase_c"/>
    <property type="match status" value="1"/>
</dbReference>
<keyword evidence="5" id="KW-0808">Transferase</keyword>
<evidence type="ECO:0000256" key="6">
    <source>
        <dbReference type="ARBA" id="ARBA00022692"/>
    </source>
</evidence>
<comment type="catalytic activity">
    <reaction evidence="1">
        <text>ATP + protein L-histidine = ADP + protein N-phospho-L-histidine.</text>
        <dbReference type="EC" id="2.7.13.3"/>
    </reaction>
</comment>
<evidence type="ECO:0000313" key="13">
    <source>
        <dbReference type="EMBL" id="WBP88025.1"/>
    </source>
</evidence>
<keyword evidence="7 13" id="KW-0418">Kinase</keyword>
<dbReference type="RefSeq" id="WP_270145963.1">
    <property type="nucleotide sequence ID" value="NZ_CP115450.1"/>
</dbReference>
<evidence type="ECO:0000256" key="8">
    <source>
        <dbReference type="ARBA" id="ARBA00022989"/>
    </source>
</evidence>
<evidence type="ECO:0000256" key="10">
    <source>
        <dbReference type="ARBA" id="ARBA00023136"/>
    </source>
</evidence>
<dbReference type="SUPFAM" id="SSF55874">
    <property type="entry name" value="ATPase domain of HSP90 chaperone/DNA topoisomerase II/histidine kinase"/>
    <property type="match status" value="1"/>
</dbReference>
<accession>A0ABY7Q5T3</accession>
<evidence type="ECO:0000256" key="9">
    <source>
        <dbReference type="ARBA" id="ARBA00023012"/>
    </source>
</evidence>
<feature type="domain" description="Histidine kinase" evidence="12">
    <location>
        <begin position="218"/>
        <end position="419"/>
    </location>
</feature>
<keyword evidence="14" id="KW-1185">Reference proteome</keyword>
<dbReference type="Gene3D" id="1.10.287.130">
    <property type="match status" value="1"/>
</dbReference>
<dbReference type="PANTHER" id="PTHR45436:SF5">
    <property type="entry name" value="SENSOR HISTIDINE KINASE TRCS"/>
    <property type="match status" value="1"/>
</dbReference>
<evidence type="ECO:0000256" key="5">
    <source>
        <dbReference type="ARBA" id="ARBA00022679"/>
    </source>
</evidence>
<feature type="chain" id="PRO_5047351893" description="histidine kinase" evidence="11">
    <location>
        <begin position="40"/>
        <end position="421"/>
    </location>
</feature>
<dbReference type="EMBL" id="CP115450">
    <property type="protein sequence ID" value="WBP88025.1"/>
    <property type="molecule type" value="Genomic_DNA"/>
</dbReference>
<dbReference type="InterPro" id="IPR050428">
    <property type="entry name" value="TCS_sensor_his_kinase"/>
</dbReference>
<reference evidence="14" key="1">
    <citation type="submission" date="2022-12" db="EMBL/GenBank/DDBJ databases">
        <authorList>
            <person name="Mo P."/>
        </authorList>
    </citation>
    <scope>NUCLEOTIDE SEQUENCE [LARGE SCALE GENOMIC DNA]</scope>
    <source>
        <strain evidence="14">HUAS 3-15</strain>
    </source>
</reference>
<comment type="subcellular location">
    <subcellularLocation>
        <location evidence="2">Cell membrane</location>
    </subcellularLocation>
</comment>
<dbReference type="PROSITE" id="PS50109">
    <property type="entry name" value="HIS_KIN"/>
    <property type="match status" value="1"/>
</dbReference>
<keyword evidence="11" id="KW-0732">Signal</keyword>
<gene>
    <name evidence="13" type="ORF">O1G21_20765</name>
</gene>
<dbReference type="SMART" id="SM00388">
    <property type="entry name" value="HisKA"/>
    <property type="match status" value="1"/>
</dbReference>
<evidence type="ECO:0000256" key="2">
    <source>
        <dbReference type="ARBA" id="ARBA00004236"/>
    </source>
</evidence>
<dbReference type="PANTHER" id="PTHR45436">
    <property type="entry name" value="SENSOR HISTIDINE KINASE YKOH"/>
    <property type="match status" value="1"/>
</dbReference>
<evidence type="ECO:0000256" key="4">
    <source>
        <dbReference type="ARBA" id="ARBA00022553"/>
    </source>
</evidence>
<organism evidence="13 14">
    <name type="scientific">Kitasatospora cathayae</name>
    <dbReference type="NCBI Taxonomy" id="3004092"/>
    <lineage>
        <taxon>Bacteria</taxon>
        <taxon>Bacillati</taxon>
        <taxon>Actinomycetota</taxon>
        <taxon>Actinomycetes</taxon>
        <taxon>Kitasatosporales</taxon>
        <taxon>Streptomycetaceae</taxon>
        <taxon>Kitasatospora</taxon>
    </lineage>
</organism>
<keyword evidence="10" id="KW-0472">Membrane</keyword>
<evidence type="ECO:0000256" key="3">
    <source>
        <dbReference type="ARBA" id="ARBA00012438"/>
    </source>
</evidence>
<proteinExistence type="predicted"/>
<keyword evidence="6" id="KW-0812">Transmembrane</keyword>
<evidence type="ECO:0000256" key="1">
    <source>
        <dbReference type="ARBA" id="ARBA00000085"/>
    </source>
</evidence>
<dbReference type="CDD" id="cd00082">
    <property type="entry name" value="HisKA"/>
    <property type="match status" value="1"/>
</dbReference>
<dbReference type="InterPro" id="IPR003661">
    <property type="entry name" value="HisK_dim/P_dom"/>
</dbReference>
<dbReference type="CDD" id="cd00075">
    <property type="entry name" value="HATPase"/>
    <property type="match status" value="1"/>
</dbReference>
<evidence type="ECO:0000256" key="11">
    <source>
        <dbReference type="SAM" id="SignalP"/>
    </source>
</evidence>
<dbReference type="SUPFAM" id="SSF47384">
    <property type="entry name" value="Homodimeric domain of signal transducing histidine kinase"/>
    <property type="match status" value="1"/>
</dbReference>
<dbReference type="PRINTS" id="PR00344">
    <property type="entry name" value="BCTRLSENSOR"/>
</dbReference>
<dbReference type="Pfam" id="PF00512">
    <property type="entry name" value="HisKA"/>
    <property type="match status" value="1"/>
</dbReference>
<keyword evidence="4" id="KW-0597">Phosphoprotein</keyword>
<evidence type="ECO:0000256" key="7">
    <source>
        <dbReference type="ARBA" id="ARBA00022777"/>
    </source>
</evidence>
<dbReference type="InterPro" id="IPR036890">
    <property type="entry name" value="HATPase_C_sf"/>
</dbReference>
<dbReference type="GO" id="GO:0016301">
    <property type="term" value="F:kinase activity"/>
    <property type="evidence" value="ECO:0007669"/>
    <property type="project" value="UniProtKB-KW"/>
</dbReference>
<dbReference type="InterPro" id="IPR036097">
    <property type="entry name" value="HisK_dim/P_sf"/>
</dbReference>
<sequence>MRPPTPAGRIRRLRRRIALLFTLTSAAALIGMAALAVHADDTSWRGQVDADLTARVREAVAELRVGDDGALLYPDPKEGGYDCPAVTLLTGPPDRLTVAAQAHRPCAIAAPAAVMAVAQAAAAPGTARATSHDQGGHPVRLFAQSFLAPPDEDGLTGVVVAATDISAHQSAHNRLTLEITAACAALIGLSALSGRLLAGRAVRPALAALDQQEAFLADAAHDLRTPAASLRLLAETGLRGEAEPTEVLRRTLRLSTRMGELVEGLLTRARLMAGVVDLDLEPLRLDQLVDAVVTDTPAEGHRVRTRTEPVIVRADPALLRRAVANLLGNALAHGHALGEAADVEVTVSADGTVAVDDAGPGVPPERAHSLFERFHSGAGSSGLGLSIAAWVAHAHGGSLTVTASERGGARFLLRVPVHPRP</sequence>
<dbReference type="Gene3D" id="3.30.565.10">
    <property type="entry name" value="Histidine kinase-like ATPase, C-terminal domain"/>
    <property type="match status" value="1"/>
</dbReference>